<dbReference type="GO" id="GO:0042262">
    <property type="term" value="P:DNA protection"/>
    <property type="evidence" value="ECO:0007669"/>
    <property type="project" value="InterPro"/>
</dbReference>
<name>A0A1F6X7Q5_9BACT</name>
<keyword evidence="9" id="KW-0694">RNA-binding</keyword>
<dbReference type="PANTHER" id="PTHR43758:SF2">
    <property type="entry name" value="OXIDIZED PURINE NUCLEOSIDE TRIPHOSPHATE HYDROLASE"/>
    <property type="match status" value="1"/>
</dbReference>
<evidence type="ECO:0000256" key="7">
    <source>
        <dbReference type="ARBA" id="ARBA00022801"/>
    </source>
</evidence>
<evidence type="ECO:0000256" key="8">
    <source>
        <dbReference type="ARBA" id="ARBA00022842"/>
    </source>
</evidence>
<evidence type="ECO:0000256" key="3">
    <source>
        <dbReference type="ARBA" id="ARBA00005582"/>
    </source>
</evidence>
<dbReference type="PROSITE" id="PS51462">
    <property type="entry name" value="NUDIX"/>
    <property type="match status" value="1"/>
</dbReference>
<dbReference type="CDD" id="cd03427">
    <property type="entry name" value="NUDIX_MTH1_Nudt1"/>
    <property type="match status" value="1"/>
</dbReference>
<dbReference type="InterPro" id="IPR015797">
    <property type="entry name" value="NUDIX_hydrolase-like_dom_sf"/>
</dbReference>
<evidence type="ECO:0000256" key="14">
    <source>
        <dbReference type="ARBA" id="ARBA00026103"/>
    </source>
</evidence>
<comment type="catalytic activity">
    <reaction evidence="12">
        <text>8-oxo-dGTP + H2O = 8-oxo-dGMP + diphosphate + H(+)</text>
        <dbReference type="Rhea" id="RHEA:31575"/>
        <dbReference type="ChEBI" id="CHEBI:15377"/>
        <dbReference type="ChEBI" id="CHEBI:15378"/>
        <dbReference type="ChEBI" id="CHEBI:33019"/>
        <dbReference type="ChEBI" id="CHEBI:63224"/>
        <dbReference type="ChEBI" id="CHEBI:77896"/>
    </reaction>
    <physiologicalReaction direction="left-to-right" evidence="12">
        <dbReference type="Rhea" id="RHEA:31576"/>
    </physiologicalReaction>
</comment>
<reference evidence="26 27" key="1">
    <citation type="journal article" date="2016" name="Nat. Commun.">
        <title>Thousands of microbial genomes shed light on interconnected biogeochemical processes in an aquifer system.</title>
        <authorList>
            <person name="Anantharaman K."/>
            <person name="Brown C.T."/>
            <person name="Hug L.A."/>
            <person name="Sharon I."/>
            <person name="Castelle C.J."/>
            <person name="Probst A.J."/>
            <person name="Thomas B.C."/>
            <person name="Singh A."/>
            <person name="Wilkins M.J."/>
            <person name="Karaoz U."/>
            <person name="Brodie E.L."/>
            <person name="Williams K.H."/>
            <person name="Hubbard S.S."/>
            <person name="Banfield J.F."/>
        </authorList>
    </citation>
    <scope>NUCLEOTIDE SEQUENCE [LARGE SCALE GENOMIC DNA]</scope>
</reference>
<comment type="catalytic activity">
    <reaction evidence="13">
        <text>2-oxo-ATP + H2O = 2-oxo-AMP + diphosphate + H(+)</text>
        <dbReference type="Rhea" id="RHEA:67392"/>
        <dbReference type="ChEBI" id="CHEBI:15377"/>
        <dbReference type="ChEBI" id="CHEBI:15378"/>
        <dbReference type="ChEBI" id="CHEBI:33019"/>
        <dbReference type="ChEBI" id="CHEBI:71395"/>
        <dbReference type="ChEBI" id="CHEBI:172878"/>
    </reaction>
    <physiologicalReaction direction="left-to-right" evidence="13">
        <dbReference type="Rhea" id="RHEA:67393"/>
    </physiologicalReaction>
</comment>
<evidence type="ECO:0000256" key="20">
    <source>
        <dbReference type="ARBA" id="ARBA00032071"/>
    </source>
</evidence>
<dbReference type="PANTHER" id="PTHR43758">
    <property type="entry name" value="7,8-DIHYDRO-8-OXOGUANINE TRIPHOSPHATASE"/>
    <property type="match status" value="1"/>
</dbReference>
<evidence type="ECO:0000256" key="10">
    <source>
        <dbReference type="ARBA" id="ARBA00024448"/>
    </source>
</evidence>
<evidence type="ECO:0000313" key="26">
    <source>
        <dbReference type="EMBL" id="OGI90222.1"/>
    </source>
</evidence>
<organism evidence="26 27">
    <name type="scientific">Candidatus Nomurabacteria bacterium RIFCSPLOWO2_01_FULL_40_15</name>
    <dbReference type="NCBI Taxonomy" id="1801772"/>
    <lineage>
        <taxon>Bacteria</taxon>
        <taxon>Candidatus Nomuraibacteriota</taxon>
    </lineage>
</organism>
<comment type="catalytic activity">
    <reaction evidence="10">
        <text>8-oxo-dATP + H2O = 8-oxo-dAMP + diphosphate + H(+)</text>
        <dbReference type="Rhea" id="RHEA:65396"/>
        <dbReference type="ChEBI" id="CHEBI:15377"/>
        <dbReference type="ChEBI" id="CHEBI:15378"/>
        <dbReference type="ChEBI" id="CHEBI:33019"/>
        <dbReference type="ChEBI" id="CHEBI:71361"/>
        <dbReference type="ChEBI" id="CHEBI:172871"/>
    </reaction>
    <physiologicalReaction direction="left-to-right" evidence="10">
        <dbReference type="Rhea" id="RHEA:65397"/>
    </physiologicalReaction>
</comment>
<dbReference type="EMBL" id="MFUW01000020">
    <property type="protein sequence ID" value="OGI90222.1"/>
    <property type="molecule type" value="Genomic_DNA"/>
</dbReference>
<dbReference type="GO" id="GO:0003723">
    <property type="term" value="F:RNA binding"/>
    <property type="evidence" value="ECO:0007669"/>
    <property type="project" value="UniProtKB-KW"/>
</dbReference>
<evidence type="ECO:0000313" key="27">
    <source>
        <dbReference type="Proteomes" id="UP000176814"/>
    </source>
</evidence>
<dbReference type="Gene3D" id="3.90.79.10">
    <property type="entry name" value="Nucleoside Triphosphate Pyrophosphohydrolase"/>
    <property type="match status" value="1"/>
</dbReference>
<evidence type="ECO:0000256" key="15">
    <source>
        <dbReference type="ARBA" id="ARBA00026218"/>
    </source>
</evidence>
<evidence type="ECO:0000256" key="9">
    <source>
        <dbReference type="ARBA" id="ARBA00022884"/>
    </source>
</evidence>
<proteinExistence type="inferred from homology"/>
<evidence type="ECO:0000256" key="1">
    <source>
        <dbReference type="ARBA" id="ARBA00001946"/>
    </source>
</evidence>
<dbReference type="GO" id="GO:0005737">
    <property type="term" value="C:cytoplasm"/>
    <property type="evidence" value="ECO:0007669"/>
    <property type="project" value="UniProtKB-SubCell"/>
</dbReference>
<evidence type="ECO:0000256" key="2">
    <source>
        <dbReference type="ARBA" id="ARBA00004496"/>
    </source>
</evidence>
<dbReference type="GO" id="GO:0046872">
    <property type="term" value="F:metal ion binding"/>
    <property type="evidence" value="ECO:0007669"/>
    <property type="project" value="UniProtKB-KW"/>
</dbReference>
<dbReference type="GO" id="GO:0008413">
    <property type="term" value="F:8-oxo-7,8-dihydroguanosine triphosphate pyrophosphatase activity"/>
    <property type="evidence" value="ECO:0007669"/>
    <property type="project" value="InterPro"/>
</dbReference>
<keyword evidence="6" id="KW-0479">Metal-binding</keyword>
<evidence type="ECO:0000256" key="19">
    <source>
        <dbReference type="ARBA" id="ARBA00031927"/>
    </source>
</evidence>
<comment type="subunit">
    <text evidence="4">Monomer.</text>
</comment>
<dbReference type="Pfam" id="PF00293">
    <property type="entry name" value="NUDIX"/>
    <property type="match status" value="1"/>
</dbReference>
<dbReference type="EC" id="3.6.1.56" evidence="14"/>
<protein>
    <recommendedName>
        <fullName evidence="15">Oxidized purine nucleoside triphosphate hydrolase</fullName>
        <ecNumber evidence="14">3.6.1.56</ecNumber>
    </recommendedName>
    <alternativeName>
        <fullName evidence="19">2-hydroxy-dATP diphosphatase</fullName>
    </alternativeName>
    <alternativeName>
        <fullName evidence="18">7,8-dihydro-8-oxoguanine triphosphatase</fullName>
    </alternativeName>
    <alternativeName>
        <fullName evidence="17">8-oxo-dGTPase</fullName>
    </alternativeName>
    <alternativeName>
        <fullName evidence="20">Methylated purine nucleoside triphosphate hydrolase</fullName>
    </alternativeName>
    <alternativeName>
        <fullName evidence="16">Nucleoside diphosphate-linked moiety X motif 1</fullName>
    </alternativeName>
</protein>
<dbReference type="PRINTS" id="PR00502">
    <property type="entry name" value="NUDIXFAMILY"/>
</dbReference>
<comment type="catalytic activity">
    <reaction evidence="21">
        <text>N(6)-methyl-ATP + H2O = N(6)-methyl-AMP + diphosphate + H(+)</text>
        <dbReference type="Rhea" id="RHEA:67608"/>
        <dbReference type="ChEBI" id="CHEBI:15377"/>
        <dbReference type="ChEBI" id="CHEBI:15378"/>
        <dbReference type="ChEBI" id="CHEBI:33019"/>
        <dbReference type="ChEBI" id="CHEBI:144842"/>
        <dbReference type="ChEBI" id="CHEBI:172873"/>
    </reaction>
    <physiologicalReaction direction="left-to-right" evidence="21">
        <dbReference type="Rhea" id="RHEA:67609"/>
    </physiologicalReaction>
</comment>
<evidence type="ECO:0000256" key="17">
    <source>
        <dbReference type="ARBA" id="ARBA00030634"/>
    </source>
</evidence>
<keyword evidence="7" id="KW-0378">Hydrolase</keyword>
<evidence type="ECO:0000256" key="24">
    <source>
        <dbReference type="ARBA" id="ARBA00053094"/>
    </source>
</evidence>
<evidence type="ECO:0000256" key="13">
    <source>
        <dbReference type="ARBA" id="ARBA00024596"/>
    </source>
</evidence>
<dbReference type="InterPro" id="IPR000086">
    <property type="entry name" value="NUDIX_hydrolase_dom"/>
</dbReference>
<dbReference type="PRINTS" id="PR01403">
    <property type="entry name" value="8OXTPHPHTASE"/>
</dbReference>
<sequence length="193" mass="22344">MEKKLSDLKKKNKNMQSKKSIQTLCLILKDSKILLGRKTRKLGKGFWNGPGGKLEEGENLQDSIMREVKAETGLNIKNLEQVGRVVVEFEDGSEGVLLHIFLTKDFDGEITDSDEMTELQWFNIERLPLDNMWEDDEFWLPVVLEGKKIEGRFIFDHPSTLENVGRIVSRELREVTGIQQEIKVEEKTPWKIK</sequence>
<dbReference type="AlphaFoldDB" id="A0A1F6X7Q5"/>
<dbReference type="Proteomes" id="UP000176814">
    <property type="component" value="Unassembled WGS sequence"/>
</dbReference>
<dbReference type="SUPFAM" id="SSF55811">
    <property type="entry name" value="Nudix"/>
    <property type="match status" value="1"/>
</dbReference>
<evidence type="ECO:0000256" key="12">
    <source>
        <dbReference type="ARBA" id="ARBA00024486"/>
    </source>
</evidence>
<evidence type="ECO:0000256" key="21">
    <source>
        <dbReference type="ARBA" id="ARBA00048002"/>
    </source>
</evidence>
<keyword evidence="5" id="KW-0963">Cytoplasm</keyword>
<evidence type="ECO:0000256" key="4">
    <source>
        <dbReference type="ARBA" id="ARBA00011245"/>
    </source>
</evidence>
<evidence type="ECO:0000256" key="18">
    <source>
        <dbReference type="ARBA" id="ARBA00030682"/>
    </source>
</evidence>
<dbReference type="GO" id="GO:0008828">
    <property type="term" value="F:dATP diphosphatase activity"/>
    <property type="evidence" value="ECO:0007669"/>
    <property type="project" value="UniProtKB-EC"/>
</dbReference>
<evidence type="ECO:0000256" key="22">
    <source>
        <dbReference type="ARBA" id="ARBA00048894"/>
    </source>
</evidence>
<comment type="subcellular location">
    <subcellularLocation>
        <location evidence="2">Cytoplasm</location>
    </subcellularLocation>
</comment>
<evidence type="ECO:0000259" key="25">
    <source>
        <dbReference type="PROSITE" id="PS51462"/>
    </source>
</evidence>
<evidence type="ECO:0000256" key="11">
    <source>
        <dbReference type="ARBA" id="ARBA00024459"/>
    </source>
</evidence>
<dbReference type="InterPro" id="IPR020476">
    <property type="entry name" value="Nudix_hydrolase"/>
</dbReference>
<dbReference type="InterPro" id="IPR003563">
    <property type="entry name" value="8ODP"/>
</dbReference>
<comment type="function">
    <text evidence="24">Oxidized purine nucleoside triphosphate hydrolase which is a prominent sanitizer of the oxidized nucleotide pool. Catalyzes the hydrolysis of 2-oxo-dATP (2-hydroxy-dATP) into 2-oxo-dAMP. Also has a significant hydrolase activity toward 2-oxo-ATP, 8-oxo-dGTP and 8-oxo-dATP. Through the hydrolysis of oxidized purine nucleoside triphosphates, prevents their incorporation into DNA and the subsequent transversions A:T to C:G and G:C to T:A. Also catalyzes the hydrolysis of methylated purine nucleoside triphosphate preventing their integration into DNA. Through this antimutagenic activity protects cells from oxidative stress.</text>
</comment>
<comment type="catalytic activity">
    <reaction evidence="22">
        <text>O(6)-methyl-dGTP + H2O = O(6)-methyl-dGMP + diphosphate + H(+)</text>
        <dbReference type="Rhea" id="RHEA:67600"/>
        <dbReference type="ChEBI" id="CHEBI:15377"/>
        <dbReference type="ChEBI" id="CHEBI:15378"/>
        <dbReference type="ChEBI" id="CHEBI:33019"/>
        <dbReference type="ChEBI" id="CHEBI:169974"/>
        <dbReference type="ChEBI" id="CHEBI:169975"/>
    </reaction>
    <physiologicalReaction direction="left-to-right" evidence="22">
        <dbReference type="Rhea" id="RHEA:67601"/>
    </physiologicalReaction>
</comment>
<evidence type="ECO:0000256" key="5">
    <source>
        <dbReference type="ARBA" id="ARBA00022490"/>
    </source>
</evidence>
<gene>
    <name evidence="26" type="ORF">A2911_02360</name>
</gene>
<evidence type="ECO:0000256" key="23">
    <source>
        <dbReference type="ARBA" id="ARBA00049032"/>
    </source>
</evidence>
<evidence type="ECO:0000256" key="6">
    <source>
        <dbReference type="ARBA" id="ARBA00022723"/>
    </source>
</evidence>
<comment type="similarity">
    <text evidence="3">Belongs to the Nudix hydrolase family.</text>
</comment>
<keyword evidence="8" id="KW-0460">Magnesium</keyword>
<feature type="domain" description="Nudix hydrolase" evidence="25">
    <location>
        <begin position="18"/>
        <end position="148"/>
    </location>
</feature>
<comment type="caution">
    <text evidence="26">The sequence shown here is derived from an EMBL/GenBank/DDBJ whole genome shotgun (WGS) entry which is preliminary data.</text>
</comment>
<accession>A0A1F6X7Q5</accession>
<comment type="catalytic activity">
    <reaction evidence="23">
        <text>N(6)-methyl-dATP + H2O = N(6)-methyl-dAMP + diphosphate + H(+)</text>
        <dbReference type="Rhea" id="RHEA:67604"/>
        <dbReference type="ChEBI" id="CHEBI:15377"/>
        <dbReference type="ChEBI" id="CHEBI:15378"/>
        <dbReference type="ChEBI" id="CHEBI:33019"/>
        <dbReference type="ChEBI" id="CHEBI:169976"/>
        <dbReference type="ChEBI" id="CHEBI:172872"/>
    </reaction>
    <physiologicalReaction direction="left-to-right" evidence="23">
        <dbReference type="Rhea" id="RHEA:67605"/>
    </physiologicalReaction>
</comment>
<comment type="cofactor">
    <cofactor evidence="1">
        <name>Mg(2+)</name>
        <dbReference type="ChEBI" id="CHEBI:18420"/>
    </cofactor>
</comment>
<comment type="catalytic activity">
    <reaction evidence="11">
        <text>2-oxo-dATP + H2O = 2-oxo-dAMP + diphosphate + H(+)</text>
        <dbReference type="Rhea" id="RHEA:31583"/>
        <dbReference type="ChEBI" id="CHEBI:15377"/>
        <dbReference type="ChEBI" id="CHEBI:15378"/>
        <dbReference type="ChEBI" id="CHEBI:33019"/>
        <dbReference type="ChEBI" id="CHEBI:63212"/>
        <dbReference type="ChEBI" id="CHEBI:77897"/>
        <dbReference type="EC" id="3.6.1.56"/>
    </reaction>
    <physiologicalReaction direction="left-to-right" evidence="11">
        <dbReference type="Rhea" id="RHEA:31584"/>
    </physiologicalReaction>
</comment>
<evidence type="ECO:0000256" key="16">
    <source>
        <dbReference type="ARBA" id="ARBA00029673"/>
    </source>
</evidence>